<dbReference type="GO" id="GO:0005694">
    <property type="term" value="C:chromosome"/>
    <property type="evidence" value="ECO:0007669"/>
    <property type="project" value="TreeGrafter"/>
</dbReference>
<sequence>MARRDIFGSVMNPATPVADNRDVSGYAVRGASRSIMQSFEELSKSSVVDLDPALVDTSFVSDRMDDDDEAFQELLAAIRERGQDSPVLVRPHPEIAGRFQTVFGHRRVRVARQLERPVRAVVKKMDDEDHVIAQGQENAARANLSFIERTLFADRILKRGYSPETVKSALALDDTTYSKMRTVTGSIPEQVIVAVGAAKTIGRDRWWQLAKLMEHPRAAGRATECVTSADFAQLGSDGRFARLFDFVSAPVKSPGSKLKSRERAWAPRDKSVQAKITDTGKVFTLALKSREASPFGAFISDRLDELFEAFRASETAKKTGD</sequence>
<dbReference type="InterPro" id="IPR037972">
    <property type="entry name" value="RepB_N"/>
</dbReference>
<dbReference type="NCBIfam" id="TIGR00180">
    <property type="entry name" value="parB_part"/>
    <property type="match status" value="1"/>
</dbReference>
<dbReference type="InterPro" id="IPR004437">
    <property type="entry name" value="ParB/RepB/Spo0J"/>
</dbReference>
<protein>
    <submittedName>
        <fullName evidence="3">Chromosome partitioning protein, ParB family</fullName>
    </submittedName>
</protein>
<dbReference type="Pfam" id="PF07506">
    <property type="entry name" value="RepB"/>
    <property type="match status" value="1"/>
</dbReference>
<dbReference type="GO" id="GO:0003677">
    <property type="term" value="F:DNA binding"/>
    <property type="evidence" value="ECO:0007669"/>
    <property type="project" value="InterPro"/>
</dbReference>
<evidence type="ECO:0000313" key="3">
    <source>
        <dbReference type="EMBL" id="SDA98716.1"/>
    </source>
</evidence>
<evidence type="ECO:0000256" key="1">
    <source>
        <dbReference type="ARBA" id="ARBA00006295"/>
    </source>
</evidence>
<evidence type="ECO:0000313" key="4">
    <source>
        <dbReference type="Proteomes" id="UP000198588"/>
    </source>
</evidence>
<evidence type="ECO:0000259" key="2">
    <source>
        <dbReference type="SMART" id="SM00470"/>
    </source>
</evidence>
<dbReference type="AlphaFoldDB" id="A0A1G5ZW58"/>
<dbReference type="Proteomes" id="UP000198588">
    <property type="component" value="Unassembled WGS sequence"/>
</dbReference>
<feature type="domain" description="ParB-like N-terminal" evidence="2">
    <location>
        <begin position="48"/>
        <end position="139"/>
    </location>
</feature>
<proteinExistence type="inferred from homology"/>
<name>A0A1G5ZW58_9HYPH</name>
<dbReference type="InterPro" id="IPR036086">
    <property type="entry name" value="ParB/Sulfiredoxin_sf"/>
</dbReference>
<reference evidence="3 4" key="1">
    <citation type="submission" date="2016-10" db="EMBL/GenBank/DDBJ databases">
        <authorList>
            <person name="de Groot N.N."/>
        </authorList>
    </citation>
    <scope>NUCLEOTIDE SEQUENCE [LARGE SCALE GENOMIC DNA]</scope>
    <source>
        <strain evidence="3 4">CGMCC 1.12097</strain>
    </source>
</reference>
<dbReference type="NCBIfam" id="TIGR03454">
    <property type="entry name" value="partition_RepB"/>
    <property type="match status" value="1"/>
</dbReference>
<dbReference type="STRING" id="1165689.SAMN02927914_06317"/>
<dbReference type="PANTHER" id="PTHR33375:SF1">
    <property type="entry name" value="CHROMOSOME-PARTITIONING PROTEIN PARB-RELATED"/>
    <property type="match status" value="1"/>
</dbReference>
<dbReference type="OrthoDB" id="7908920at2"/>
<dbReference type="RefSeq" id="WP_091586222.1">
    <property type="nucleotide sequence ID" value="NZ_FMXM01000034.1"/>
</dbReference>
<gene>
    <name evidence="3" type="ORF">SAMN02927914_06317</name>
</gene>
<dbReference type="SUPFAM" id="SSF110849">
    <property type="entry name" value="ParB/Sulfiredoxin"/>
    <property type="match status" value="1"/>
</dbReference>
<dbReference type="GO" id="GO:0007059">
    <property type="term" value="P:chromosome segregation"/>
    <property type="evidence" value="ECO:0007669"/>
    <property type="project" value="TreeGrafter"/>
</dbReference>
<dbReference type="Gene3D" id="3.90.1530.30">
    <property type="match status" value="1"/>
</dbReference>
<dbReference type="SMART" id="SM00470">
    <property type="entry name" value="ParB"/>
    <property type="match status" value="1"/>
</dbReference>
<dbReference type="InterPro" id="IPR003115">
    <property type="entry name" value="ParB_N"/>
</dbReference>
<dbReference type="InterPro" id="IPR017819">
    <property type="entry name" value="Plasmid_partition_RepB"/>
</dbReference>
<dbReference type="InterPro" id="IPR050336">
    <property type="entry name" value="Chromosome_partition/occlusion"/>
</dbReference>
<comment type="similarity">
    <text evidence="1">Belongs to the ParB family.</text>
</comment>
<dbReference type="EMBL" id="FMXM01000034">
    <property type="protein sequence ID" value="SDA98716.1"/>
    <property type="molecule type" value="Genomic_DNA"/>
</dbReference>
<organism evidence="3 4">
    <name type="scientific">Mesorhizobium qingshengii</name>
    <dbReference type="NCBI Taxonomy" id="1165689"/>
    <lineage>
        <taxon>Bacteria</taxon>
        <taxon>Pseudomonadati</taxon>
        <taxon>Pseudomonadota</taxon>
        <taxon>Alphaproteobacteria</taxon>
        <taxon>Hyphomicrobiales</taxon>
        <taxon>Phyllobacteriaceae</taxon>
        <taxon>Mesorhizobium</taxon>
    </lineage>
</organism>
<dbReference type="CDD" id="cd16405">
    <property type="entry name" value="RepB_like_N"/>
    <property type="match status" value="1"/>
</dbReference>
<dbReference type="Pfam" id="PF02195">
    <property type="entry name" value="ParB_N"/>
    <property type="match status" value="1"/>
</dbReference>
<dbReference type="PANTHER" id="PTHR33375">
    <property type="entry name" value="CHROMOSOME-PARTITIONING PROTEIN PARB-RELATED"/>
    <property type="match status" value="1"/>
</dbReference>
<dbReference type="InterPro" id="IPR011111">
    <property type="entry name" value="Plasmid_RepB"/>
</dbReference>
<accession>A0A1G5ZW58</accession>